<organism evidence="2 6">
    <name type="scientific">Proteus mirabilis</name>
    <dbReference type="NCBI Taxonomy" id="584"/>
    <lineage>
        <taxon>Bacteria</taxon>
        <taxon>Pseudomonadati</taxon>
        <taxon>Pseudomonadota</taxon>
        <taxon>Gammaproteobacteria</taxon>
        <taxon>Enterobacterales</taxon>
        <taxon>Morganellaceae</taxon>
        <taxon>Proteus</taxon>
    </lineage>
</organism>
<dbReference type="Pfam" id="PF08786">
    <property type="entry name" value="DcrB"/>
    <property type="match status" value="1"/>
</dbReference>
<dbReference type="SUPFAM" id="SSF55724">
    <property type="entry name" value="Mog1p/PsbP-like"/>
    <property type="match status" value="1"/>
</dbReference>
<sequence length="139" mass="15887">MNYQFQEGAITLPDEEYQDNSLNMLRFPTRQGSISITRDVVAPEITLNDYLAGQLSAIKREMKNAVVKAPTDFRTEKGVTGCEIYCETKQKGIPIYQWIAAFRLENKIVVLTYCQIKPFSNTEQAQWQALRDSFTPSPN</sequence>
<dbReference type="STRING" id="584.AOUC001_12035"/>
<dbReference type="EMBL" id="UAUE01000003">
    <property type="protein sequence ID" value="SPY94251.1"/>
    <property type="molecule type" value="Genomic_DNA"/>
</dbReference>
<reference evidence="3 5" key="2">
    <citation type="submission" date="2018-06" db="EMBL/GenBank/DDBJ databases">
        <authorList>
            <consortium name="Pathogen Informatics"/>
            <person name="Doyle S."/>
        </authorList>
    </citation>
    <scope>NUCLEOTIDE SEQUENCE [LARGE SCALE GENOMIC DNA]</scope>
    <source>
        <strain evidence="3 5">NCTC10975</strain>
    </source>
</reference>
<evidence type="ECO:0000313" key="2">
    <source>
        <dbReference type="EMBL" id="EKW9775570.1"/>
    </source>
</evidence>
<proteinExistence type="predicted"/>
<evidence type="ECO:0000313" key="4">
    <source>
        <dbReference type="Proteomes" id="UP000195540"/>
    </source>
</evidence>
<reference evidence="1 4" key="1">
    <citation type="submission" date="2017-05" db="EMBL/GenBank/DDBJ databases">
        <title>Whole genome sequencing of Proteus mirabilis AR_0155.</title>
        <authorList>
            <person name="Conlan S."/>
            <person name="Thomas P.J."/>
            <person name="Mullikin J."/>
            <person name="Frank K.M."/>
            <person name="Segre J.A."/>
        </authorList>
    </citation>
    <scope>NUCLEOTIDE SEQUENCE [LARGE SCALE GENOMIC DNA]</scope>
    <source>
        <strain evidence="1 4">AR_0155</strain>
    </source>
</reference>
<protein>
    <submittedName>
        <fullName evidence="2">DcrB-related protein</fullName>
    </submittedName>
    <submittedName>
        <fullName evidence="3">IdrC</fullName>
    </submittedName>
</protein>
<name>A0A1Z1SXX0_PROMI</name>
<evidence type="ECO:0000313" key="6">
    <source>
        <dbReference type="Proteomes" id="UP001171165"/>
    </source>
</evidence>
<dbReference type="Proteomes" id="UP001171165">
    <property type="component" value="Unassembled WGS sequence"/>
</dbReference>
<accession>A0A1Z1SXX0</accession>
<dbReference type="InterPro" id="IPR016123">
    <property type="entry name" value="Mog1/PsbP_a/b/a-sand"/>
</dbReference>
<dbReference type="EMBL" id="ABKSPD020000003">
    <property type="protein sequence ID" value="EKW9775570.1"/>
    <property type="molecule type" value="Genomic_DNA"/>
</dbReference>
<dbReference type="InterPro" id="IPR014894">
    <property type="entry name" value="DcrB/EagT6"/>
</dbReference>
<dbReference type="KEGG" id="pvl:AOB99_06150"/>
<dbReference type="Proteomes" id="UP000251485">
    <property type="component" value="Unassembled WGS sequence"/>
</dbReference>
<dbReference type="Proteomes" id="UP000195540">
    <property type="component" value="Chromosome"/>
</dbReference>
<dbReference type="EMBL" id="CP021694">
    <property type="protein sequence ID" value="ARX35445.1"/>
    <property type="molecule type" value="Genomic_DNA"/>
</dbReference>
<dbReference type="AlphaFoldDB" id="A0A1Z1SXX0"/>
<evidence type="ECO:0000313" key="3">
    <source>
        <dbReference type="EMBL" id="SPY94251.1"/>
    </source>
</evidence>
<dbReference type="RefSeq" id="WP_004251951.1">
    <property type="nucleotide sequence ID" value="NZ_BGKS01000125.1"/>
</dbReference>
<gene>
    <name evidence="3" type="primary">idrC_1</name>
    <name evidence="1" type="ORF">AM402_15220</name>
    <name evidence="3" type="ORF">NCTC10975_00587</name>
    <name evidence="2" type="ORF">PW210_001373</name>
</gene>
<evidence type="ECO:0000313" key="5">
    <source>
        <dbReference type="Proteomes" id="UP000251485"/>
    </source>
</evidence>
<dbReference type="Gene3D" id="3.40.1000.10">
    <property type="entry name" value="Mog1/PsbP, alpha/beta/alpha sandwich"/>
    <property type="match status" value="1"/>
</dbReference>
<evidence type="ECO:0000313" key="1">
    <source>
        <dbReference type="EMBL" id="ARX35445.1"/>
    </source>
</evidence>
<reference evidence="2" key="3">
    <citation type="submission" date="2023-06" db="EMBL/GenBank/DDBJ databases">
        <authorList>
            <consortium name="Clinical and Environmental Microbiology Branch: Whole genome sequencing antimicrobial resistance pathogens in the healthcare setting"/>
        </authorList>
    </citation>
    <scope>NUCLEOTIDE SEQUENCE</scope>
    <source>
        <strain evidence="2">Microbial</strain>
    </source>
</reference>